<reference evidence="1 2" key="1">
    <citation type="submission" date="2018-03" db="EMBL/GenBank/DDBJ databases">
        <title>Genomic Encyclopedia of Archaeal and Bacterial Type Strains, Phase II (KMG-II): from individual species to whole genera.</title>
        <authorList>
            <person name="Goeker M."/>
        </authorList>
    </citation>
    <scope>NUCLEOTIDE SEQUENCE [LARGE SCALE GENOMIC DNA]</scope>
    <source>
        <strain evidence="1 2">DSM 13175</strain>
    </source>
</reference>
<evidence type="ECO:0000313" key="1">
    <source>
        <dbReference type="EMBL" id="PRY82563.1"/>
    </source>
</evidence>
<protein>
    <submittedName>
        <fullName evidence="1">Uncharacterized protein</fullName>
    </submittedName>
</protein>
<dbReference type="Proteomes" id="UP000238205">
    <property type="component" value="Unassembled WGS sequence"/>
</dbReference>
<accession>A0A2T0W7D4</accession>
<proteinExistence type="predicted"/>
<dbReference type="EMBL" id="PVTO01000010">
    <property type="protein sequence ID" value="PRY82563.1"/>
    <property type="molecule type" value="Genomic_DNA"/>
</dbReference>
<name>A0A2T0W7D4_9LACT</name>
<keyword evidence="2" id="KW-1185">Reference proteome</keyword>
<evidence type="ECO:0000313" key="2">
    <source>
        <dbReference type="Proteomes" id="UP000238205"/>
    </source>
</evidence>
<sequence>MKKIGKIVVLILIGIIGGMGGSIKQADTPAEK</sequence>
<dbReference type="AlphaFoldDB" id="A0A2T0W7D4"/>
<gene>
    <name evidence="1" type="ORF">CLV38_11022</name>
</gene>
<organism evidence="1 2">
    <name type="scientific">Alkalibacterium olivapovliticus</name>
    <dbReference type="NCBI Taxonomy" id="99907"/>
    <lineage>
        <taxon>Bacteria</taxon>
        <taxon>Bacillati</taxon>
        <taxon>Bacillota</taxon>
        <taxon>Bacilli</taxon>
        <taxon>Lactobacillales</taxon>
        <taxon>Carnobacteriaceae</taxon>
        <taxon>Alkalibacterium</taxon>
    </lineage>
</organism>
<comment type="caution">
    <text evidence="1">The sequence shown here is derived from an EMBL/GenBank/DDBJ whole genome shotgun (WGS) entry which is preliminary data.</text>
</comment>